<proteinExistence type="predicted"/>
<name>A0A6P6RQY4_9EIME</name>
<gene>
    <name evidence="5" type="primary">LOC34622638</name>
</gene>
<feature type="coiled-coil region" evidence="1">
    <location>
        <begin position="807"/>
        <end position="841"/>
    </location>
</feature>
<evidence type="ECO:0000256" key="1">
    <source>
        <dbReference type="SAM" id="Coils"/>
    </source>
</evidence>
<keyword evidence="3" id="KW-0812">Transmembrane</keyword>
<dbReference type="GeneID" id="34622638"/>
<keyword evidence="1" id="KW-0175">Coiled coil</keyword>
<keyword evidence="4" id="KW-1185">Reference proteome</keyword>
<accession>A0A6P6RQY4</accession>
<feature type="transmembrane region" description="Helical" evidence="3">
    <location>
        <begin position="97"/>
        <end position="115"/>
    </location>
</feature>
<feature type="region of interest" description="Disordered" evidence="2">
    <location>
        <begin position="1"/>
        <end position="49"/>
    </location>
</feature>
<organism evidence="4 5">
    <name type="scientific">Cyclospora cayetanensis</name>
    <dbReference type="NCBI Taxonomy" id="88456"/>
    <lineage>
        <taxon>Eukaryota</taxon>
        <taxon>Sar</taxon>
        <taxon>Alveolata</taxon>
        <taxon>Apicomplexa</taxon>
        <taxon>Conoidasida</taxon>
        <taxon>Coccidia</taxon>
        <taxon>Eucoccidiorida</taxon>
        <taxon>Eimeriorina</taxon>
        <taxon>Eimeriidae</taxon>
        <taxon>Cyclospora</taxon>
    </lineage>
</organism>
<protein>
    <submittedName>
        <fullName evidence="5">Polyamine-modulated factor 1-binding protein 1</fullName>
    </submittedName>
</protein>
<keyword evidence="3" id="KW-1133">Transmembrane helix</keyword>
<evidence type="ECO:0000313" key="4">
    <source>
        <dbReference type="Proteomes" id="UP000515125"/>
    </source>
</evidence>
<feature type="coiled-coil region" evidence="1">
    <location>
        <begin position="249"/>
        <end position="276"/>
    </location>
</feature>
<sequence>MSPSQCDYEDLTLGQTVSVEKPSSLGSLSEFDHGDLSEDPSAVGTSSQREGVIPLEEAVITTGAVGLDLEPTEVSKGRRKNGVSSNTKRARGRGPFISMRLCLLLVYMLIVPLMLAKHLSTAQAPGKLAEYYARNENEAKERLKQAMEWRANALAEYEALLETQNLTKEKAVELIGRVASEQCLWEQREAEVKALLGGSGGLQDADTLQTLLSQLQGELRSSKKIIAVQMQSADPVEVVAPSREHKWEFGVLRNKLETLEAQLEEAELREDVLQEFPEAVSDDFTEQLAHLKQKQSLKVTLSELQEELPSSKKITEVQMHSADPAEVVAPSGEHEREFGVLRNKLEALEAQREEAELRKDVLQEFPEAVSDDFTEQLAHLKQKQSLKVTLSELQEELPSSQKITEVQMNSADLVEVMSPSREHEREFGVLRNKLETLQAQREEAELRKNVLKDLEFHTPVSDQEFTEQFAQLKQRKAELEKRSEGYALSRQALEEAYELLDRWQKEMRSAEKLMEESLKSAESLNPEKLNEESSRSVEILFPEELRLLEARRNVESAQEELASMFAGMERLYLTPPELVVARNFLSLMKAHAFPSNEKKQEIALSSTDAEELLEDYFEECYAAMEESEDYIYVDLYRNGGQQTPLQFREVKLLAAMEEQTASKKEVQALQRKIPMRMAHLRAFALATKSHIQDTIDNHKRLANFVFFKNHSFGEELFSKQQKGARKSRKLRFWLERCTPAVDDYTTAFTQACNTTERFLRAKTLALKDIEWRMMVEQLQSKPLGQLVKCIAEGAESEEVKSWVDERWEETSKDKEELKAKLDNAKNTLEALRDRVLLFSNRRQWTESFPQHEVAALLKIVKAESWIRHAEFLLTRLQDTDRVELTQSCLRMFSEAASTAIQRVQQYGSDSANLKSISDIHYSVLKEDKTSVQAMFVDAENLKFLSHVRKTPLPTVSLPQALPSSLIKFLHENVLQLRKLKKK</sequence>
<keyword evidence="3" id="KW-0472">Membrane</keyword>
<dbReference type="OrthoDB" id="348295at2759"/>
<dbReference type="Proteomes" id="UP000515125">
    <property type="component" value="Unplaced"/>
</dbReference>
<feature type="coiled-coil region" evidence="1">
    <location>
        <begin position="331"/>
        <end position="365"/>
    </location>
</feature>
<evidence type="ECO:0000256" key="3">
    <source>
        <dbReference type="SAM" id="Phobius"/>
    </source>
</evidence>
<evidence type="ECO:0000313" key="5">
    <source>
        <dbReference type="RefSeq" id="XP_026190211.1"/>
    </source>
</evidence>
<evidence type="ECO:0000256" key="2">
    <source>
        <dbReference type="SAM" id="MobiDB-lite"/>
    </source>
</evidence>
<dbReference type="AlphaFoldDB" id="A0A6P6RQY4"/>
<dbReference type="RefSeq" id="XP_026190211.1">
    <property type="nucleotide sequence ID" value="XM_026334426.1"/>
</dbReference>
<feature type="coiled-coil region" evidence="1">
    <location>
        <begin position="420"/>
        <end position="520"/>
    </location>
</feature>
<reference evidence="5" key="1">
    <citation type="submission" date="2025-08" db="UniProtKB">
        <authorList>
            <consortium name="RefSeq"/>
        </authorList>
    </citation>
    <scope>IDENTIFICATION</scope>
</reference>